<dbReference type="InterPro" id="IPR042859">
    <property type="entry name" value="NOL11"/>
</dbReference>
<dbReference type="PANTHER" id="PTHR15633">
    <property type="entry name" value="NUCLEOLAR PROTEIN 11"/>
    <property type="match status" value="1"/>
</dbReference>
<evidence type="ECO:0000256" key="6">
    <source>
        <dbReference type="ARBA" id="ARBA00023242"/>
    </source>
</evidence>
<keyword evidence="5" id="KW-0804">Transcription</keyword>
<reference evidence="9" key="1">
    <citation type="submission" date="2021-05" db="EMBL/GenBank/DDBJ databases">
        <authorList>
            <person name="Alioto T."/>
            <person name="Alioto T."/>
            <person name="Gomez Garrido J."/>
        </authorList>
    </citation>
    <scope>NUCLEOTIDE SEQUENCE</scope>
</reference>
<proteinExistence type="predicted"/>
<dbReference type="PANTHER" id="PTHR15633:SF2">
    <property type="entry name" value="NUCLEOLAR PROTEIN 11"/>
    <property type="match status" value="1"/>
</dbReference>
<evidence type="ECO:0000313" key="9">
    <source>
        <dbReference type="EMBL" id="CAG6498173.1"/>
    </source>
</evidence>
<dbReference type="AlphaFoldDB" id="A0A8D8CQY3"/>
<keyword evidence="4" id="KW-0010">Activator</keyword>
<dbReference type="EMBL" id="HBUE01134618">
    <property type="protein sequence ID" value="CAG6498173.1"/>
    <property type="molecule type" value="Transcribed_RNA"/>
</dbReference>
<keyword evidence="3" id="KW-0805">Transcription regulation</keyword>
<keyword evidence="2" id="KW-0698">rRNA processing</keyword>
<organism evidence="9">
    <name type="scientific">Culex pipiens</name>
    <name type="common">House mosquito</name>
    <dbReference type="NCBI Taxonomy" id="7175"/>
    <lineage>
        <taxon>Eukaryota</taxon>
        <taxon>Metazoa</taxon>
        <taxon>Ecdysozoa</taxon>
        <taxon>Arthropoda</taxon>
        <taxon>Hexapoda</taxon>
        <taxon>Insecta</taxon>
        <taxon>Pterygota</taxon>
        <taxon>Neoptera</taxon>
        <taxon>Endopterygota</taxon>
        <taxon>Diptera</taxon>
        <taxon>Nematocera</taxon>
        <taxon>Culicoidea</taxon>
        <taxon>Culicidae</taxon>
        <taxon>Culicinae</taxon>
        <taxon>Culicini</taxon>
        <taxon>Culex</taxon>
        <taxon>Culex</taxon>
    </lineage>
</organism>
<dbReference type="InterPro" id="IPR048897">
    <property type="entry name" value="Nol11_C"/>
</dbReference>
<feature type="domain" description="Nucleolar protein 11 N-terminal" evidence="7">
    <location>
        <begin position="1"/>
        <end position="344"/>
    </location>
</feature>
<dbReference type="GO" id="GO:0005730">
    <property type="term" value="C:nucleolus"/>
    <property type="evidence" value="ECO:0007669"/>
    <property type="project" value="UniProtKB-SubCell"/>
</dbReference>
<evidence type="ECO:0000256" key="5">
    <source>
        <dbReference type="ARBA" id="ARBA00023163"/>
    </source>
</evidence>
<sequence>MAKMLAYYSLCPINDVAEFLGLSRDVNAGCAINTLGRNIVQVVKLSNQKLQHSWTSLERLSSKVVYDFRSQRYVGVFGGRYVRCWPADQADINKVKKVKFYRTIAQLYAVATGQVLVLYDDGSCESLESAVDTRNEDRKAPEQIERGVPVVDVARESIVDVCTVVLDSGRLVLGYFVRDGESGTMTLNYCLLAEESLKPLGFRKVKLERAEQKVHLVGQSLVEGGGSVSLITIWSDKRIFTKTLPFDSDGSSGDDRSIGNFISILNMINTSQPLSMVGISRDYIAIYANNLNQDGGSLLLYNVQFKVVQAKQFFKVFFGNSRFWLVENHLLLAFGQTLAVVPYKISKEQLSDMVGTQRGAEVRNYVDNESINEDCDFNEGYGFVGDLEEVSEGEESEGEDEGPEVVYKLFESVGRFEETLQEAYKSDLMVETVRDEGLPEDVISMRLMSNVDGSVGPLLFSESFELLASELEKHGFCEMEITEKIIPLMIQAGASMDIGKCLKRYSTVSERSLVSALKYALGCKEKKTPPKATIPDVEQLLEKVSGSKLPKVSEEQPNLFILEDQSPQPIVDLLNIILSCSVHRTLILPLLRKEIDLSSVLALLDHLLFLLTDPVATLTETPANADTFDSDEQVIAWATLLIDSHYQQIVLSRDAEVKRRLLVWAAVVKRHAEALDELKSLAPTIQRLVAGKHNQGGSQQNRWYSVETVQLY</sequence>
<evidence type="ECO:0000256" key="4">
    <source>
        <dbReference type="ARBA" id="ARBA00023159"/>
    </source>
</evidence>
<protein>
    <submittedName>
        <fullName evidence="9">Nucleolar protein 11-like</fullName>
    </submittedName>
</protein>
<dbReference type="GO" id="GO:0030490">
    <property type="term" value="P:maturation of SSU-rRNA"/>
    <property type="evidence" value="ECO:0007669"/>
    <property type="project" value="InterPro"/>
</dbReference>
<feature type="domain" description="Nucleolar protein 11 C-terminal" evidence="8">
    <location>
        <begin position="465"/>
        <end position="712"/>
    </location>
</feature>
<evidence type="ECO:0000256" key="1">
    <source>
        <dbReference type="ARBA" id="ARBA00004604"/>
    </source>
</evidence>
<dbReference type="Pfam" id="PF08168">
    <property type="entry name" value="NOL11_N"/>
    <property type="match status" value="1"/>
</dbReference>
<name>A0A8D8CQY3_CULPI</name>
<keyword evidence="6" id="KW-0539">Nucleus</keyword>
<dbReference type="GO" id="GO:0003723">
    <property type="term" value="F:RNA binding"/>
    <property type="evidence" value="ECO:0007669"/>
    <property type="project" value="TreeGrafter"/>
</dbReference>
<dbReference type="InterPro" id="IPR012584">
    <property type="entry name" value="NOL11_N"/>
</dbReference>
<dbReference type="Pfam" id="PF20998">
    <property type="entry name" value="Nol11_C"/>
    <property type="match status" value="1"/>
</dbReference>
<comment type="subcellular location">
    <subcellularLocation>
        <location evidence="1">Nucleus</location>
        <location evidence="1">Nucleolus</location>
    </subcellularLocation>
</comment>
<evidence type="ECO:0000256" key="3">
    <source>
        <dbReference type="ARBA" id="ARBA00023015"/>
    </source>
</evidence>
<evidence type="ECO:0000256" key="2">
    <source>
        <dbReference type="ARBA" id="ARBA00022552"/>
    </source>
</evidence>
<accession>A0A8D8CQY3</accession>
<evidence type="ECO:0000259" key="7">
    <source>
        <dbReference type="Pfam" id="PF08168"/>
    </source>
</evidence>
<evidence type="ECO:0000259" key="8">
    <source>
        <dbReference type="Pfam" id="PF20998"/>
    </source>
</evidence>